<proteinExistence type="predicted"/>
<protein>
    <submittedName>
        <fullName evidence="1">Uncharacterized protein</fullName>
    </submittedName>
</protein>
<dbReference type="RefSeq" id="WP_156867208.1">
    <property type="nucleotide sequence ID" value="NZ_WEIK01000006.1"/>
</dbReference>
<accession>A0A7X3JQY0</accession>
<evidence type="ECO:0000313" key="2">
    <source>
        <dbReference type="Proteomes" id="UP000440965"/>
    </source>
</evidence>
<dbReference type="Proteomes" id="UP000440965">
    <property type="component" value="Unassembled WGS sequence"/>
</dbReference>
<dbReference type="EMBL" id="WEIK01000006">
    <property type="protein sequence ID" value="MVF49520.1"/>
    <property type="molecule type" value="Genomic_DNA"/>
</dbReference>
<dbReference type="AlphaFoldDB" id="A0A7X3JQY0"/>
<organism evidence="1 2">
    <name type="scientific">Pseudomonas monteilii</name>
    <dbReference type="NCBI Taxonomy" id="76759"/>
    <lineage>
        <taxon>Bacteria</taxon>
        <taxon>Pseudomonadati</taxon>
        <taxon>Pseudomonadota</taxon>
        <taxon>Gammaproteobacteria</taxon>
        <taxon>Pseudomonadales</taxon>
        <taxon>Pseudomonadaceae</taxon>
        <taxon>Pseudomonas</taxon>
    </lineage>
</organism>
<evidence type="ECO:0000313" key="1">
    <source>
        <dbReference type="EMBL" id="MVF49520.1"/>
    </source>
</evidence>
<comment type="caution">
    <text evidence="1">The sequence shown here is derived from an EMBL/GenBank/DDBJ whole genome shotgun (WGS) entry which is preliminary data.</text>
</comment>
<name>A0A7X3JQY0_9PSED</name>
<gene>
    <name evidence="1" type="ORF">F9Z43_09335</name>
</gene>
<sequence>MEYELFKNKLRQNREDAASFAKNKETWKAELHTSALGFSDAVIELLSELQAENLLQARAGQATVTWPKDEDCDFFPLSSVHIEFEKTKYFLLPELSGGGSKKPELRYIGSKTLTKEGRQGPALAYHEQQGWLWYEDNRFGDTLSRDSLAKVLFKMQ</sequence>
<reference evidence="1 2" key="1">
    <citation type="submission" date="2019-10" db="EMBL/GenBank/DDBJ databases">
        <title>XDR Pseudomonas monteilii producing IMP-16 from LCR.</title>
        <authorList>
            <person name="Ballaben A."/>
            <person name="Doi Y."/>
        </authorList>
    </citation>
    <scope>NUCLEOTIDE SEQUENCE [LARGE SCALE GENOMIC DNA]</scope>
    <source>
        <strain evidence="1 2">597/14</strain>
    </source>
</reference>